<reference evidence="3 4" key="1">
    <citation type="submission" date="2023-03" db="EMBL/GenBank/DDBJ databases">
        <title>Description of Hydrogenimonas sp. ISO32.</title>
        <authorList>
            <person name="Mino S."/>
            <person name="Fukazawa S."/>
            <person name="Sawabe T."/>
        </authorList>
    </citation>
    <scope>NUCLEOTIDE SEQUENCE [LARGE SCALE GENOMIC DNA]</scope>
    <source>
        <strain evidence="3 4">ISO32</strain>
    </source>
</reference>
<keyword evidence="1" id="KW-0408">Iron</keyword>
<dbReference type="PANTHER" id="PTHR42954">
    <property type="entry name" value="FE(2+) TRANSPORT PROTEIN A"/>
    <property type="match status" value="1"/>
</dbReference>
<evidence type="ECO:0000313" key="3">
    <source>
        <dbReference type="EMBL" id="BDY12361.1"/>
    </source>
</evidence>
<feature type="domain" description="Ferrous iron transporter FeoA-like" evidence="2">
    <location>
        <begin position="1"/>
        <end position="73"/>
    </location>
</feature>
<evidence type="ECO:0000259" key="2">
    <source>
        <dbReference type="SMART" id="SM00899"/>
    </source>
</evidence>
<dbReference type="InterPro" id="IPR052713">
    <property type="entry name" value="FeoA"/>
</dbReference>
<dbReference type="SUPFAM" id="SSF50037">
    <property type="entry name" value="C-terminal domain of transcriptional repressors"/>
    <property type="match status" value="1"/>
</dbReference>
<dbReference type="EMBL" id="AP027370">
    <property type="protein sequence ID" value="BDY12361.1"/>
    <property type="molecule type" value="Genomic_DNA"/>
</dbReference>
<dbReference type="InterPro" id="IPR008988">
    <property type="entry name" value="Transcriptional_repressor_C"/>
</dbReference>
<dbReference type="InterPro" id="IPR007167">
    <property type="entry name" value="Fe-transptr_FeoA-like"/>
</dbReference>
<dbReference type="SMART" id="SM00899">
    <property type="entry name" value="FeoA"/>
    <property type="match status" value="1"/>
</dbReference>
<dbReference type="Proteomes" id="UP001321445">
    <property type="component" value="Chromosome"/>
</dbReference>
<sequence length="86" mass="9586">MRLADLQPGQKAIVKAIGDLGELKDRLMELGLLCGETVQLLRRAPLGDPLELRFGNEKIALREEDARKIDVEPISRIHREEGKGSV</sequence>
<dbReference type="Pfam" id="PF04023">
    <property type="entry name" value="FeoA"/>
    <property type="match status" value="1"/>
</dbReference>
<keyword evidence="4" id="KW-1185">Reference proteome</keyword>
<evidence type="ECO:0000313" key="4">
    <source>
        <dbReference type="Proteomes" id="UP001321445"/>
    </source>
</evidence>
<gene>
    <name evidence="3" type="ORF">HCR_06730</name>
</gene>
<dbReference type="InterPro" id="IPR038157">
    <property type="entry name" value="FeoA_core_dom"/>
</dbReference>
<proteinExistence type="predicted"/>
<evidence type="ECO:0000256" key="1">
    <source>
        <dbReference type="ARBA" id="ARBA00023004"/>
    </source>
</evidence>
<accession>A0ABN6WU19</accession>
<dbReference type="RefSeq" id="WP_286337562.1">
    <property type="nucleotide sequence ID" value="NZ_AP027370.1"/>
</dbReference>
<dbReference type="PANTHER" id="PTHR42954:SF2">
    <property type="entry name" value="FE(2+) TRANSPORT PROTEIN A"/>
    <property type="match status" value="1"/>
</dbReference>
<organism evidence="3 4">
    <name type="scientific">Hydrogenimonas cancrithermarum</name>
    <dbReference type="NCBI Taxonomy" id="2993563"/>
    <lineage>
        <taxon>Bacteria</taxon>
        <taxon>Pseudomonadati</taxon>
        <taxon>Campylobacterota</taxon>
        <taxon>Epsilonproteobacteria</taxon>
        <taxon>Campylobacterales</taxon>
        <taxon>Hydrogenimonadaceae</taxon>
        <taxon>Hydrogenimonas</taxon>
    </lineage>
</organism>
<dbReference type="Gene3D" id="2.30.30.90">
    <property type="match status" value="1"/>
</dbReference>
<protein>
    <submittedName>
        <fullName evidence="3">Iron transporter FeoA</fullName>
    </submittedName>
</protein>
<name>A0ABN6WU19_9BACT</name>